<gene>
    <name evidence="2" type="ORF">CP981_06470</name>
</gene>
<evidence type="ECO:0000313" key="2">
    <source>
        <dbReference type="EMBL" id="QEV51353.1"/>
    </source>
</evidence>
<proteinExistence type="predicted"/>
<feature type="region of interest" description="Disordered" evidence="1">
    <location>
        <begin position="80"/>
        <end position="132"/>
    </location>
</feature>
<organism evidence="2 3">
    <name type="scientific">Streptomyces platensis</name>
    <dbReference type="NCBI Taxonomy" id="58346"/>
    <lineage>
        <taxon>Bacteria</taxon>
        <taxon>Bacillati</taxon>
        <taxon>Actinomycetota</taxon>
        <taxon>Actinomycetes</taxon>
        <taxon>Kitasatosporales</taxon>
        <taxon>Streptomycetaceae</taxon>
        <taxon>Streptomyces</taxon>
    </lineage>
</organism>
<accession>A0AAE6NG06</accession>
<dbReference type="Proteomes" id="UP000325458">
    <property type="component" value="Chromosome"/>
</dbReference>
<evidence type="ECO:0000256" key="1">
    <source>
        <dbReference type="SAM" id="MobiDB-lite"/>
    </source>
</evidence>
<dbReference type="AlphaFoldDB" id="A0AAE6NG06"/>
<feature type="region of interest" description="Disordered" evidence="1">
    <location>
        <begin position="1"/>
        <end position="42"/>
    </location>
</feature>
<evidence type="ECO:0000313" key="3">
    <source>
        <dbReference type="Proteomes" id="UP000325458"/>
    </source>
</evidence>
<name>A0AAE6NG06_STRPT</name>
<protein>
    <submittedName>
        <fullName evidence="2">Uncharacterized protein</fullName>
    </submittedName>
</protein>
<sequence>MKLPPPAGLVPDVGQPADSSVAAPRTRGVGPQDRERKPPWWPCSPHPRGCSLAAEWTQPYRQLPTPAASIVAASTDDIMATNATETRPAPPGRTPNRRHLPLASPTIQTKLPASPTRTCAVGSPRDGLPGPPVPLPGIGLTEHVSTVVWTERSGYVLAGR</sequence>
<dbReference type="EMBL" id="CP023691">
    <property type="protein sequence ID" value="QEV51353.1"/>
    <property type="molecule type" value="Genomic_DNA"/>
</dbReference>
<dbReference type="KEGG" id="spla:CP981_06470"/>
<reference evidence="2 3" key="1">
    <citation type="submission" date="2017-09" db="EMBL/GenBank/DDBJ databases">
        <authorList>
            <person name="Lee N."/>
            <person name="Cho B.-K."/>
        </authorList>
    </citation>
    <scope>NUCLEOTIDE SEQUENCE [LARGE SCALE GENOMIC DNA]</scope>
    <source>
        <strain evidence="2 3">ATCC 23948</strain>
    </source>
</reference>
<feature type="compositionally biased region" description="Polar residues" evidence="1">
    <location>
        <begin position="105"/>
        <end position="117"/>
    </location>
</feature>